<sequence length="498" mass="55915">MDESRRMRMGPTTSTRKQNPPHRRSTEDTSRRSAISGVSATLCPEDFNDVFGGPPRSVMTHRFPGGTDVPATTFFYEEIFRKTEGTTAGRNGRNLPEFRIPASGGGGGGRRSEEFYSDIFGKDVEGLRRSRSRSKANSVAKSRSNSSSVLSSEEFSPFRPAVADDDLMFASFASKLRPLNFPKWNSSTIVHEGRPRKQGVADFSCNCPSFVDSQENDYEDNFKGSSFGLSRRVSSPETISHEPNSYGSIKISVDDIELNSPSSAVSSICRDQYDKANKVQNEGFQEQSMEEEEDEVMSSYVIEINSNHRVGSSEVLAIDDAIAWAKEKCQRQSAERDWSRGKHEKEESSETANPHDSPDEQTGGYGSMQSPEDNSPSKCAREEENEELKRDIEMELLDEDVKLWSDGQEANIQLLLSTLHHILWPNSGWRPIPLTNLKESPHVKKAYQKARLCLHPDKLQQRGATRPQKYVADKAFRILQDAWAAFISEDTVHPQLRI</sequence>
<accession>A0AA89BRA3</accession>
<dbReference type="GO" id="GO:0072318">
    <property type="term" value="P:clathrin coat disassembly"/>
    <property type="evidence" value="ECO:0007669"/>
    <property type="project" value="TreeGrafter"/>
</dbReference>
<evidence type="ECO:0000313" key="3">
    <source>
        <dbReference type="Proteomes" id="UP001188597"/>
    </source>
</evidence>
<proteinExistence type="predicted"/>
<dbReference type="GO" id="GO:0072583">
    <property type="term" value="P:clathrin-dependent endocytosis"/>
    <property type="evidence" value="ECO:0007669"/>
    <property type="project" value="TreeGrafter"/>
</dbReference>
<dbReference type="InterPro" id="IPR036869">
    <property type="entry name" value="J_dom_sf"/>
</dbReference>
<dbReference type="SUPFAM" id="SSF46565">
    <property type="entry name" value="Chaperone J-domain"/>
    <property type="match status" value="1"/>
</dbReference>
<dbReference type="PANTHER" id="PTHR23172">
    <property type="entry name" value="AUXILIN/CYCLIN G-ASSOCIATED KINASE-RELATED"/>
    <property type="match status" value="1"/>
</dbReference>
<evidence type="ECO:0000256" key="1">
    <source>
        <dbReference type="SAM" id="MobiDB-lite"/>
    </source>
</evidence>
<dbReference type="GO" id="GO:0031982">
    <property type="term" value="C:vesicle"/>
    <property type="evidence" value="ECO:0007669"/>
    <property type="project" value="TreeGrafter"/>
</dbReference>
<dbReference type="PANTHER" id="PTHR23172:SF69">
    <property type="entry name" value="CHAPERONE DNAJ-DOMAIN SUPERFAMILY PROTEIN"/>
    <property type="match status" value="1"/>
</dbReference>
<feature type="compositionally biased region" description="Basic and acidic residues" evidence="1">
    <location>
        <begin position="333"/>
        <end position="348"/>
    </location>
</feature>
<keyword evidence="3" id="KW-1185">Reference proteome</keyword>
<comment type="caution">
    <text evidence="2">The sequence shown here is derived from an EMBL/GenBank/DDBJ whole genome shotgun (WGS) entry which is preliminary data.</text>
</comment>
<reference evidence="2" key="1">
    <citation type="submission" date="2022-12" db="EMBL/GenBank/DDBJ databases">
        <title>Draft genome assemblies for two species of Escallonia (Escalloniales).</title>
        <authorList>
            <person name="Chanderbali A."/>
            <person name="Dervinis C."/>
            <person name="Anghel I."/>
            <person name="Soltis D."/>
            <person name="Soltis P."/>
            <person name="Zapata F."/>
        </authorList>
    </citation>
    <scope>NUCLEOTIDE SEQUENCE</scope>
    <source>
        <strain evidence="2">UCBG64.0493</strain>
        <tissue evidence="2">Leaf</tissue>
    </source>
</reference>
<dbReference type="Proteomes" id="UP001188597">
    <property type="component" value="Unassembled WGS sequence"/>
</dbReference>
<feature type="region of interest" description="Disordered" evidence="1">
    <location>
        <begin position="1"/>
        <end position="48"/>
    </location>
</feature>
<protein>
    <submittedName>
        <fullName evidence="2">Uncharacterized protein</fullName>
    </submittedName>
</protein>
<dbReference type="EMBL" id="JAVXUP010000040">
    <property type="protein sequence ID" value="KAK3041146.1"/>
    <property type="molecule type" value="Genomic_DNA"/>
</dbReference>
<name>A0AA89BRA3_9ASTE</name>
<dbReference type="GO" id="GO:0005737">
    <property type="term" value="C:cytoplasm"/>
    <property type="evidence" value="ECO:0007669"/>
    <property type="project" value="TreeGrafter"/>
</dbReference>
<dbReference type="Gene3D" id="1.10.287.110">
    <property type="entry name" value="DnaJ domain"/>
    <property type="match status" value="1"/>
</dbReference>
<feature type="compositionally biased region" description="Polar residues" evidence="1">
    <location>
        <begin position="367"/>
        <end position="377"/>
    </location>
</feature>
<dbReference type="GO" id="GO:0030276">
    <property type="term" value="F:clathrin binding"/>
    <property type="evidence" value="ECO:0007669"/>
    <property type="project" value="TreeGrafter"/>
</dbReference>
<evidence type="ECO:0000313" key="2">
    <source>
        <dbReference type="EMBL" id="KAK3041146.1"/>
    </source>
</evidence>
<feature type="region of interest" description="Disordered" evidence="1">
    <location>
        <begin position="86"/>
        <end position="113"/>
    </location>
</feature>
<feature type="region of interest" description="Disordered" evidence="1">
    <location>
        <begin position="333"/>
        <end position="387"/>
    </location>
</feature>
<dbReference type="AlphaFoldDB" id="A0AA89BRA3"/>
<gene>
    <name evidence="2" type="ORF">RJ639_028625</name>
</gene>
<organism evidence="2 3">
    <name type="scientific">Escallonia herrerae</name>
    <dbReference type="NCBI Taxonomy" id="1293975"/>
    <lineage>
        <taxon>Eukaryota</taxon>
        <taxon>Viridiplantae</taxon>
        <taxon>Streptophyta</taxon>
        <taxon>Embryophyta</taxon>
        <taxon>Tracheophyta</taxon>
        <taxon>Spermatophyta</taxon>
        <taxon>Magnoliopsida</taxon>
        <taxon>eudicotyledons</taxon>
        <taxon>Gunneridae</taxon>
        <taxon>Pentapetalae</taxon>
        <taxon>asterids</taxon>
        <taxon>campanulids</taxon>
        <taxon>Escalloniales</taxon>
        <taxon>Escalloniaceae</taxon>
        <taxon>Escallonia</taxon>
    </lineage>
</organism>
<dbReference type="FunFam" id="1.10.287.110:FF:000043">
    <property type="entry name" value="J-domain protein required for chloroplast accumulation response 1"/>
    <property type="match status" value="1"/>
</dbReference>